<evidence type="ECO:0000256" key="6">
    <source>
        <dbReference type="ARBA" id="ARBA00023211"/>
    </source>
</evidence>
<comment type="cofactor">
    <cofactor evidence="1">
        <name>Mn(2+)</name>
        <dbReference type="ChEBI" id="CHEBI:29035"/>
    </cofactor>
</comment>
<dbReference type="SUPFAM" id="SSF55031">
    <property type="entry name" value="Bacterial exopeptidase dimerisation domain"/>
    <property type="match status" value="1"/>
</dbReference>
<evidence type="ECO:0000256" key="4">
    <source>
        <dbReference type="ARBA" id="ARBA00022723"/>
    </source>
</evidence>
<keyword evidence="5 8" id="KW-0378">Hydrolase</keyword>
<sequence length="414" mass="45402">MIATHQINHQRLWKTLMELGEIGSNPNRPEEGVTRLSLSLEDLKARQYTMDVMREAGLEVRVDSVGNVIGKLVGTDPLAPVVITGSHVDTVIQGGKFDGALGVLGAIEAVRSIIESGLKLTHSIEVISFTDEEGTRFGTGYIGSKAMVGCLEEDTFELKDENGITYAEAFKQAHLDPANYKLAQRSEEEVKAYIEMHIEQGRVLEDHQLSVGVVTDIQGPIWMEVQFQGHPDHAGATPMNMRRDAGLAMAELMIEVEKTAKKHGGVGTVGKVHIEPGGVNIIPGKSTLSIDLRHVNIELRANMVKELHQSISGICEKRNLTVNVELKKEVDPTSCSKEIARLIEESCAELQVPTMKLQCGAGHDSLIMTKLTKMGMIFVRSIDGLSHNPKEWTEKEDCMIGTQVLLNTLVKLAK</sequence>
<dbReference type="SUPFAM" id="SSF53187">
    <property type="entry name" value="Zn-dependent exopeptidases"/>
    <property type="match status" value="1"/>
</dbReference>
<dbReference type="Proteomes" id="UP001589833">
    <property type="component" value="Unassembled WGS sequence"/>
</dbReference>
<protein>
    <submittedName>
        <fullName evidence="8">Zn-dependent hydrolase</fullName>
    </submittedName>
</protein>
<evidence type="ECO:0000259" key="7">
    <source>
        <dbReference type="Pfam" id="PF07687"/>
    </source>
</evidence>
<evidence type="ECO:0000256" key="5">
    <source>
        <dbReference type="ARBA" id="ARBA00022801"/>
    </source>
</evidence>
<dbReference type="Pfam" id="PF07687">
    <property type="entry name" value="M20_dimer"/>
    <property type="match status" value="1"/>
</dbReference>
<dbReference type="EMBL" id="JBHLTR010000007">
    <property type="protein sequence ID" value="MFC0558931.1"/>
    <property type="molecule type" value="Genomic_DNA"/>
</dbReference>
<name>A0ABV6NDU0_9BACI</name>
<dbReference type="RefSeq" id="WP_273844934.1">
    <property type="nucleotide sequence ID" value="NZ_JAQQWT010000011.1"/>
</dbReference>
<dbReference type="PANTHER" id="PTHR32494:SF19">
    <property type="entry name" value="ALLANTOATE DEIMINASE-RELATED"/>
    <property type="match status" value="1"/>
</dbReference>
<dbReference type="PANTHER" id="PTHR32494">
    <property type="entry name" value="ALLANTOATE DEIMINASE-RELATED"/>
    <property type="match status" value="1"/>
</dbReference>
<comment type="subunit">
    <text evidence="3">Homodimer.</text>
</comment>
<keyword evidence="9" id="KW-1185">Reference proteome</keyword>
<evidence type="ECO:0000313" key="8">
    <source>
        <dbReference type="EMBL" id="MFC0558931.1"/>
    </source>
</evidence>
<evidence type="ECO:0000256" key="2">
    <source>
        <dbReference type="ARBA" id="ARBA00006153"/>
    </source>
</evidence>
<dbReference type="Pfam" id="PF01546">
    <property type="entry name" value="Peptidase_M20"/>
    <property type="match status" value="1"/>
</dbReference>
<dbReference type="NCBIfam" id="NF006771">
    <property type="entry name" value="PRK09290.1-5"/>
    <property type="match status" value="1"/>
</dbReference>
<comment type="caution">
    <text evidence="8">The sequence shown here is derived from an EMBL/GenBank/DDBJ whole genome shotgun (WGS) entry which is preliminary data.</text>
</comment>
<dbReference type="InterPro" id="IPR011650">
    <property type="entry name" value="Peptidase_M20_dimer"/>
</dbReference>
<evidence type="ECO:0000256" key="3">
    <source>
        <dbReference type="ARBA" id="ARBA00011738"/>
    </source>
</evidence>
<gene>
    <name evidence="8" type="ORF">ACFFH4_07680</name>
</gene>
<evidence type="ECO:0000256" key="1">
    <source>
        <dbReference type="ARBA" id="ARBA00001936"/>
    </source>
</evidence>
<dbReference type="GO" id="GO:0016787">
    <property type="term" value="F:hydrolase activity"/>
    <property type="evidence" value="ECO:0007669"/>
    <property type="project" value="UniProtKB-KW"/>
</dbReference>
<keyword evidence="6" id="KW-0464">Manganese</keyword>
<dbReference type="NCBIfam" id="TIGR01879">
    <property type="entry name" value="hydantase"/>
    <property type="match status" value="1"/>
</dbReference>
<dbReference type="Gene3D" id="3.30.70.360">
    <property type="match status" value="1"/>
</dbReference>
<dbReference type="CDD" id="cd03884">
    <property type="entry name" value="M20_bAS"/>
    <property type="match status" value="1"/>
</dbReference>
<proteinExistence type="inferred from homology"/>
<organism evidence="8 9">
    <name type="scientific">Halalkalibacter alkalisediminis</name>
    <dbReference type="NCBI Taxonomy" id="935616"/>
    <lineage>
        <taxon>Bacteria</taxon>
        <taxon>Bacillati</taxon>
        <taxon>Bacillota</taxon>
        <taxon>Bacilli</taxon>
        <taxon>Bacillales</taxon>
        <taxon>Bacillaceae</taxon>
        <taxon>Halalkalibacter</taxon>
    </lineage>
</organism>
<dbReference type="InterPro" id="IPR036264">
    <property type="entry name" value="Bact_exopeptidase_dim_dom"/>
</dbReference>
<reference evidence="8 9" key="1">
    <citation type="submission" date="2024-09" db="EMBL/GenBank/DDBJ databases">
        <authorList>
            <person name="Sun Q."/>
            <person name="Mori K."/>
        </authorList>
    </citation>
    <scope>NUCLEOTIDE SEQUENCE [LARGE SCALE GENOMIC DNA]</scope>
    <source>
        <strain evidence="8 9">NCAIM B.02301</strain>
    </source>
</reference>
<accession>A0ABV6NDU0</accession>
<dbReference type="PIRSF" id="PIRSF001235">
    <property type="entry name" value="Amidase_carbamoylase"/>
    <property type="match status" value="1"/>
</dbReference>
<dbReference type="InterPro" id="IPR002933">
    <property type="entry name" value="Peptidase_M20"/>
</dbReference>
<feature type="domain" description="Peptidase M20 dimerisation" evidence="7">
    <location>
        <begin position="218"/>
        <end position="310"/>
    </location>
</feature>
<evidence type="ECO:0000313" key="9">
    <source>
        <dbReference type="Proteomes" id="UP001589833"/>
    </source>
</evidence>
<dbReference type="Gene3D" id="3.40.630.10">
    <property type="entry name" value="Zn peptidases"/>
    <property type="match status" value="1"/>
</dbReference>
<keyword evidence="4" id="KW-0479">Metal-binding</keyword>
<comment type="similarity">
    <text evidence="2">Belongs to the peptidase M20 family.</text>
</comment>
<dbReference type="InterPro" id="IPR010158">
    <property type="entry name" value="Amidase_Cbmase"/>
</dbReference>